<sequence>MLSREFLLQIARTQELSRKQEEVLLARFAEELDYEQMGEQLETSAGACLKRMGEIYKKFGITGERRGKENRLRICLLNYWDERRRSEPEPPEELELEPLDFVQPEIAIFHPYQNLPAPSHTVFVGREAEISRLLELLSPNHSAHLISIDGLGAWVKAPSP</sequence>
<accession>A0ACD5GXB6</accession>
<keyword evidence="2" id="KW-1185">Reference proteome</keyword>
<protein>
    <submittedName>
        <fullName evidence="1">Uncharacterized protein</fullName>
    </submittedName>
</protein>
<evidence type="ECO:0000313" key="1">
    <source>
        <dbReference type="EMBL" id="XPM65493.1"/>
    </source>
</evidence>
<dbReference type="EMBL" id="CP182909">
    <property type="protein sequence ID" value="XPM65493.1"/>
    <property type="molecule type" value="Genomic_DNA"/>
</dbReference>
<name>A0ACD5GXB6_9CYAN</name>
<organism evidence="1 2">
    <name type="scientific">Desertifilum tharense IPPAS B-1220</name>
    <dbReference type="NCBI Taxonomy" id="1781255"/>
    <lineage>
        <taxon>Bacteria</taxon>
        <taxon>Bacillati</taxon>
        <taxon>Cyanobacteriota</taxon>
        <taxon>Cyanophyceae</taxon>
        <taxon>Desertifilales</taxon>
        <taxon>Desertifilaceae</taxon>
        <taxon>Desertifilum</taxon>
    </lineage>
</organism>
<reference evidence="1 2" key="1">
    <citation type="journal article" date="2016" name="Genome Announc.">
        <title>Draft Genome Sequence of the Thermotolerant Cyanobacterium Desertifilum sp. IPPAS B-1220.</title>
        <authorList>
            <person name="Mironov K.S."/>
            <person name="Sinetova M.A."/>
            <person name="Bolatkhan K."/>
            <person name="Zayadan B.K."/>
            <person name="Ustinova V.V."/>
            <person name="Kupriyanova E.V."/>
            <person name="Skrypnik A.N."/>
            <person name="Gogoleva N.E."/>
            <person name="Gogolev Y.V."/>
            <person name="Los D.A."/>
        </authorList>
    </citation>
    <scope>NUCLEOTIDE SEQUENCE [LARGE SCALE GENOMIC DNA]</scope>
    <source>
        <strain evidence="1 2">IPPAS B-1220</strain>
    </source>
</reference>
<proteinExistence type="predicted"/>
<gene>
    <name evidence="1" type="ORF">BH720_007350</name>
</gene>
<dbReference type="Proteomes" id="UP000095472">
    <property type="component" value="Chromosome"/>
</dbReference>
<evidence type="ECO:0000313" key="2">
    <source>
        <dbReference type="Proteomes" id="UP000095472"/>
    </source>
</evidence>